<evidence type="ECO:0000313" key="4">
    <source>
        <dbReference type="Proteomes" id="UP001347796"/>
    </source>
</evidence>
<keyword evidence="2" id="KW-0812">Transmembrane</keyword>
<proteinExistence type="predicted"/>
<keyword evidence="4" id="KW-1185">Reference proteome</keyword>
<protein>
    <submittedName>
        <fullName evidence="3">Uncharacterized protein</fullName>
    </submittedName>
</protein>
<name>A0AAN8P8H5_PATCE</name>
<organism evidence="3 4">
    <name type="scientific">Patella caerulea</name>
    <name type="common">Rayed Mediterranean limpet</name>
    <dbReference type="NCBI Taxonomy" id="87958"/>
    <lineage>
        <taxon>Eukaryota</taxon>
        <taxon>Metazoa</taxon>
        <taxon>Spiralia</taxon>
        <taxon>Lophotrochozoa</taxon>
        <taxon>Mollusca</taxon>
        <taxon>Gastropoda</taxon>
        <taxon>Patellogastropoda</taxon>
        <taxon>Patelloidea</taxon>
        <taxon>Patellidae</taxon>
        <taxon>Patella</taxon>
    </lineage>
</organism>
<evidence type="ECO:0000256" key="2">
    <source>
        <dbReference type="SAM" id="Phobius"/>
    </source>
</evidence>
<dbReference type="EMBL" id="JAZGQO010000014">
    <property type="protein sequence ID" value="KAK6170218.1"/>
    <property type="molecule type" value="Genomic_DNA"/>
</dbReference>
<dbReference type="CDD" id="cd22823">
    <property type="entry name" value="Gal_Rha_Lectin"/>
    <property type="match status" value="1"/>
</dbReference>
<comment type="caution">
    <text evidence="3">The sequence shown here is derived from an EMBL/GenBank/DDBJ whole genome shotgun (WGS) entry which is preliminary data.</text>
</comment>
<keyword evidence="2" id="KW-1133">Transmembrane helix</keyword>
<accession>A0AAN8P8H5</accession>
<feature type="compositionally biased region" description="Polar residues" evidence="1">
    <location>
        <begin position="325"/>
        <end position="336"/>
    </location>
</feature>
<evidence type="ECO:0000313" key="3">
    <source>
        <dbReference type="EMBL" id="KAK6170218.1"/>
    </source>
</evidence>
<evidence type="ECO:0000256" key="1">
    <source>
        <dbReference type="SAM" id="MobiDB-lite"/>
    </source>
</evidence>
<feature type="region of interest" description="Disordered" evidence="1">
    <location>
        <begin position="159"/>
        <end position="222"/>
    </location>
</feature>
<feature type="compositionally biased region" description="Polar residues" evidence="1">
    <location>
        <begin position="195"/>
        <end position="218"/>
    </location>
</feature>
<dbReference type="Proteomes" id="UP001347796">
    <property type="component" value="Unassembled WGS sequence"/>
</dbReference>
<feature type="transmembrane region" description="Helical" evidence="2">
    <location>
        <begin position="227"/>
        <end position="255"/>
    </location>
</feature>
<sequence>MDIVFINCNPKDEITNSACYGTFNNFLDLECEWREKIKIHKVYQGAKPTALECPYPTDQNSFKEECCVPAEEDCMFEIQTGETNSYESLCNGKSTCKLLTMWSGTTGLCDPKKFNSHTNFMKITYSCLSDHITKLTTTIKTTTTTTPLKTYITPKTMTARPNPRIIKDNTTTTSSTTNNKPTESTTPVNAAGSATRASTISVTGYQIPNENPLSPSTKANKKDDNSFAFTTGMMGGMAAAIIGLMLTIFGFLFYWGRKRRHMSMVKPQTSVWDFLLSQNINFRPFRRGGYDNFNSHRSSISSDGEANSPVTRKSGWTPNIAVETGSVNEPTTSDDNCSIVDVHRNGHV</sequence>
<reference evidence="3 4" key="1">
    <citation type="submission" date="2024-01" db="EMBL/GenBank/DDBJ databases">
        <title>The genome of the rayed Mediterranean limpet Patella caerulea (Linnaeus, 1758).</title>
        <authorList>
            <person name="Anh-Thu Weber A."/>
            <person name="Halstead-Nussloch G."/>
        </authorList>
    </citation>
    <scope>NUCLEOTIDE SEQUENCE [LARGE SCALE GENOMIC DNA]</scope>
    <source>
        <strain evidence="3">AATW-2023a</strain>
        <tissue evidence="3">Whole specimen</tissue>
    </source>
</reference>
<feature type="compositionally biased region" description="Low complexity" evidence="1">
    <location>
        <begin position="169"/>
        <end position="186"/>
    </location>
</feature>
<feature type="compositionally biased region" description="Polar residues" evidence="1">
    <location>
        <begin position="296"/>
        <end position="317"/>
    </location>
</feature>
<feature type="region of interest" description="Disordered" evidence="1">
    <location>
        <begin position="296"/>
        <end position="340"/>
    </location>
</feature>
<gene>
    <name evidence="3" type="ORF">SNE40_018665</name>
</gene>
<keyword evidence="2" id="KW-0472">Membrane</keyword>
<dbReference type="AlphaFoldDB" id="A0AAN8P8H5"/>